<gene>
    <name evidence="2" type="ORF">ELQ35_11770</name>
</gene>
<name>A0A3S0VID1_9BACI</name>
<accession>A0A3S0VID1</accession>
<protein>
    <submittedName>
        <fullName evidence="2">Plasmid pRiA4b ORF-3 family protein</fullName>
    </submittedName>
</protein>
<sequence length="205" mass="24460">MKAKLFYIPCEKRLFIMSKDKVYKLKITIQDIYPAIWREVLVPGGITFHKLHKIIQAAFGWQDYHLFLFLFPDCMVKEQDPDFPLHEIEKNPKKTYIDDLFEKHEKCLYEYDFGDSWMHEIIVEEVIGKPLENRSPVCINGERHRPPEDVGGAGGYEYFLNVINDPNNPEYDEMLEWAEKDTGGRKFDPEYFYKNETNRKLKRIK</sequence>
<dbReference type="EMBL" id="RYZZ01000015">
    <property type="protein sequence ID" value="RUQ28592.1"/>
    <property type="molecule type" value="Genomic_DNA"/>
</dbReference>
<evidence type="ECO:0000313" key="3">
    <source>
        <dbReference type="Proteomes" id="UP000267430"/>
    </source>
</evidence>
<organism evidence="2 3">
    <name type="scientific">Peribacillus cavernae</name>
    <dbReference type="NCBI Taxonomy" id="1674310"/>
    <lineage>
        <taxon>Bacteria</taxon>
        <taxon>Bacillati</taxon>
        <taxon>Bacillota</taxon>
        <taxon>Bacilli</taxon>
        <taxon>Bacillales</taxon>
        <taxon>Bacillaceae</taxon>
        <taxon>Peribacillus</taxon>
    </lineage>
</organism>
<dbReference type="PANTHER" id="PTHR41878:SF1">
    <property type="entry name" value="TNPR PROTEIN"/>
    <property type="match status" value="1"/>
</dbReference>
<dbReference type="AlphaFoldDB" id="A0A3S0VID1"/>
<dbReference type="OrthoDB" id="9801392at2"/>
<reference evidence="2 3" key="1">
    <citation type="submission" date="2018-12" db="EMBL/GenBank/DDBJ databases">
        <title>Bacillus chawlae sp. nov., Bacillus glennii sp. nov., and Bacillus saganii sp. nov. Isolated from the Vehicle Assembly Building at Kennedy Space Center where the Viking Spacecraft were Assembled.</title>
        <authorList>
            <person name="Seuylemezian A."/>
            <person name="Vaishampayan P."/>
        </authorList>
    </citation>
    <scope>NUCLEOTIDE SEQUENCE [LARGE SCALE GENOMIC DNA]</scope>
    <source>
        <strain evidence="2 3">L5</strain>
    </source>
</reference>
<dbReference type="Gene3D" id="3.10.290.30">
    <property type="entry name" value="MM3350-like"/>
    <property type="match status" value="1"/>
</dbReference>
<evidence type="ECO:0000259" key="1">
    <source>
        <dbReference type="Pfam" id="PF07929"/>
    </source>
</evidence>
<dbReference type="Proteomes" id="UP000267430">
    <property type="component" value="Unassembled WGS sequence"/>
</dbReference>
<keyword evidence="3" id="KW-1185">Reference proteome</keyword>
<proteinExistence type="predicted"/>
<dbReference type="InterPro" id="IPR012912">
    <property type="entry name" value="Plasmid_pRiA4b_Orf3-like"/>
</dbReference>
<dbReference type="SUPFAM" id="SSF159941">
    <property type="entry name" value="MM3350-like"/>
    <property type="match status" value="1"/>
</dbReference>
<feature type="domain" description="Plasmid pRiA4b Orf3-like" evidence="1">
    <location>
        <begin position="21"/>
        <end position="193"/>
    </location>
</feature>
<dbReference type="PANTHER" id="PTHR41878">
    <property type="entry name" value="LEXA REPRESSOR-RELATED"/>
    <property type="match status" value="1"/>
</dbReference>
<dbReference type="InterPro" id="IPR024047">
    <property type="entry name" value="MM3350-like_sf"/>
</dbReference>
<dbReference type="Pfam" id="PF07929">
    <property type="entry name" value="PRiA4_ORF3"/>
    <property type="match status" value="1"/>
</dbReference>
<evidence type="ECO:0000313" key="2">
    <source>
        <dbReference type="EMBL" id="RUQ28592.1"/>
    </source>
</evidence>
<comment type="caution">
    <text evidence="2">The sequence shown here is derived from an EMBL/GenBank/DDBJ whole genome shotgun (WGS) entry which is preliminary data.</text>
</comment>